<evidence type="ECO:0000256" key="2">
    <source>
        <dbReference type="ARBA" id="ARBA00008566"/>
    </source>
</evidence>
<dbReference type="Gene3D" id="1.50.10.150">
    <property type="entry name" value="Voltage-dependent anion channel"/>
    <property type="match status" value="1"/>
</dbReference>
<dbReference type="CDD" id="cd09318">
    <property type="entry name" value="TDT_SSU1"/>
    <property type="match status" value="1"/>
</dbReference>
<keyword evidence="6 8" id="KW-1133">Transmembrane helix</keyword>
<keyword evidence="5 8" id="KW-0812">Transmembrane</keyword>
<comment type="caution">
    <text evidence="9">The sequence shown here is derived from an EMBL/GenBank/DDBJ whole genome shotgun (WGS) entry which is preliminary data.</text>
</comment>
<evidence type="ECO:0000256" key="8">
    <source>
        <dbReference type="SAM" id="Phobius"/>
    </source>
</evidence>
<dbReference type="GO" id="GO:0000319">
    <property type="term" value="F:sulfite transmembrane transporter activity"/>
    <property type="evidence" value="ECO:0007669"/>
    <property type="project" value="TreeGrafter"/>
</dbReference>
<feature type="transmembrane region" description="Helical" evidence="8">
    <location>
        <begin position="20"/>
        <end position="44"/>
    </location>
</feature>
<feature type="transmembrane region" description="Helical" evidence="8">
    <location>
        <begin position="200"/>
        <end position="222"/>
    </location>
</feature>
<accession>A0AA38XUB1</accession>
<evidence type="ECO:0000313" key="9">
    <source>
        <dbReference type="EMBL" id="KAJ9622817.1"/>
    </source>
</evidence>
<dbReference type="Proteomes" id="UP001172681">
    <property type="component" value="Unassembled WGS sequence"/>
</dbReference>
<reference evidence="9" key="1">
    <citation type="submission" date="2022-10" db="EMBL/GenBank/DDBJ databases">
        <title>Culturing micro-colonial fungi from biological soil crusts in the Mojave desert and describing Neophaeococcomyces mojavensis, and introducing the new genera and species Taxawa tesnikishii.</title>
        <authorList>
            <person name="Kurbessoian T."/>
            <person name="Stajich J.E."/>
        </authorList>
    </citation>
    <scope>NUCLEOTIDE SEQUENCE</scope>
    <source>
        <strain evidence="9">TK_35</strain>
    </source>
</reference>
<dbReference type="InterPro" id="IPR051629">
    <property type="entry name" value="Sulfite_efflux_TDT"/>
</dbReference>
<evidence type="ECO:0000256" key="7">
    <source>
        <dbReference type="ARBA" id="ARBA00023136"/>
    </source>
</evidence>
<comment type="similarity">
    <text evidence="2">Belongs to the tellurite-resistance/dicarboxylate transporter (TDT) family.</text>
</comment>
<sequence>MGTGIVSILLNQFPYPARWLYWLSIVVFALNVVLFLLFTLVICVRGILWPKTWTLVTQRPAQRLYIGCIPTAMSTIVNMMVYVCVPAWGDWVIYVVWGLWMADAAMSLLCALFLPFVLITRSGANPLSEYTALQLFMIIASVVASASTSEVASIMPKPEQALATVITGYVLLGLGLPTGFFIMVVYFQRLTIHKLPPREVIVSCFMPLGPLCMGGFAILKLGSVASDVFARTNTIHPLAGPLAYNLGVLLCLVFWGFALLWLFLAGASIYHCKRFPFNMGWWGFTFPIGTFALSSNALASDIPSKFFRVVGAISSVCVFLLWGFVSIATLRDLATGGTRLFNLRASPKEADVRQREVPGHDGCKSV</sequence>
<dbReference type="GO" id="GO:0005886">
    <property type="term" value="C:plasma membrane"/>
    <property type="evidence" value="ECO:0007669"/>
    <property type="project" value="UniProtKB-SubCell"/>
</dbReference>
<dbReference type="PANTHER" id="PTHR31686:SF1">
    <property type="entry name" value="SULFITE EFFLUX PUMP SSU1"/>
    <property type="match status" value="1"/>
</dbReference>
<dbReference type="InterPro" id="IPR038665">
    <property type="entry name" value="Voltage-dep_anion_channel_sf"/>
</dbReference>
<name>A0AA38XUB1_9EURO</name>
<feature type="transmembrane region" description="Helical" evidence="8">
    <location>
        <begin position="130"/>
        <end position="149"/>
    </location>
</feature>
<dbReference type="InterPro" id="IPR004695">
    <property type="entry name" value="SLAC1/Mae1/Ssu1/TehA"/>
</dbReference>
<keyword evidence="10" id="KW-1185">Reference proteome</keyword>
<protein>
    <submittedName>
        <fullName evidence="9">Plasma membrane sulfite pump involved in sulfite metabolism</fullName>
    </submittedName>
</protein>
<evidence type="ECO:0000256" key="5">
    <source>
        <dbReference type="ARBA" id="ARBA00022692"/>
    </source>
</evidence>
<evidence type="ECO:0000313" key="10">
    <source>
        <dbReference type="Proteomes" id="UP001172681"/>
    </source>
</evidence>
<comment type="subcellular location">
    <subcellularLocation>
        <location evidence="1">Cell membrane</location>
        <topology evidence="1">Multi-pass membrane protein</topology>
    </subcellularLocation>
</comment>
<gene>
    <name evidence="9" type="primary">SSU1_4</name>
    <name evidence="9" type="ORF">H2204_011426</name>
</gene>
<feature type="transmembrane region" description="Helical" evidence="8">
    <location>
        <begin position="279"/>
        <end position="300"/>
    </location>
</feature>
<proteinExistence type="inferred from homology"/>
<feature type="transmembrane region" description="Helical" evidence="8">
    <location>
        <begin position="161"/>
        <end position="188"/>
    </location>
</feature>
<evidence type="ECO:0000256" key="1">
    <source>
        <dbReference type="ARBA" id="ARBA00004651"/>
    </source>
</evidence>
<feature type="transmembrane region" description="Helical" evidence="8">
    <location>
        <begin position="94"/>
        <end position="118"/>
    </location>
</feature>
<keyword evidence="4" id="KW-1003">Cell membrane</keyword>
<dbReference type="AlphaFoldDB" id="A0AA38XUB1"/>
<keyword evidence="3" id="KW-0813">Transport</keyword>
<dbReference type="EMBL" id="JAPDRN010000105">
    <property type="protein sequence ID" value="KAJ9622817.1"/>
    <property type="molecule type" value="Genomic_DNA"/>
</dbReference>
<keyword evidence="7 8" id="KW-0472">Membrane</keyword>
<evidence type="ECO:0000256" key="3">
    <source>
        <dbReference type="ARBA" id="ARBA00022448"/>
    </source>
</evidence>
<feature type="transmembrane region" description="Helical" evidence="8">
    <location>
        <begin position="306"/>
        <end position="330"/>
    </location>
</feature>
<dbReference type="Pfam" id="PF03595">
    <property type="entry name" value="SLAC1"/>
    <property type="match status" value="1"/>
</dbReference>
<feature type="transmembrane region" description="Helical" evidence="8">
    <location>
        <begin position="64"/>
        <end position="88"/>
    </location>
</feature>
<organism evidence="9 10">
    <name type="scientific">Knufia peltigerae</name>
    <dbReference type="NCBI Taxonomy" id="1002370"/>
    <lineage>
        <taxon>Eukaryota</taxon>
        <taxon>Fungi</taxon>
        <taxon>Dikarya</taxon>
        <taxon>Ascomycota</taxon>
        <taxon>Pezizomycotina</taxon>
        <taxon>Eurotiomycetes</taxon>
        <taxon>Chaetothyriomycetidae</taxon>
        <taxon>Chaetothyriales</taxon>
        <taxon>Trichomeriaceae</taxon>
        <taxon>Knufia</taxon>
    </lineage>
</organism>
<evidence type="ECO:0000256" key="4">
    <source>
        <dbReference type="ARBA" id="ARBA00022475"/>
    </source>
</evidence>
<feature type="transmembrane region" description="Helical" evidence="8">
    <location>
        <begin position="242"/>
        <end position="267"/>
    </location>
</feature>
<evidence type="ECO:0000256" key="6">
    <source>
        <dbReference type="ARBA" id="ARBA00022989"/>
    </source>
</evidence>
<dbReference type="PANTHER" id="PTHR31686">
    <property type="match status" value="1"/>
</dbReference>